<evidence type="ECO:0000256" key="2">
    <source>
        <dbReference type="SAM" id="MobiDB-lite"/>
    </source>
</evidence>
<dbReference type="eggNOG" id="KOG4488">
    <property type="taxonomic scope" value="Eukaryota"/>
</dbReference>
<feature type="region of interest" description="Disordered" evidence="2">
    <location>
        <begin position="62"/>
        <end position="120"/>
    </location>
</feature>
<dbReference type="EnsemblMetazoa" id="Aqu2.1.31394_001">
    <property type="protein sequence ID" value="Aqu2.1.31394_001"/>
    <property type="gene ID" value="Aqu2.1.31394"/>
</dbReference>
<comment type="similarity">
    <text evidence="1">Belongs to the SERF family.</text>
</comment>
<feature type="domain" description="Small EDRK-rich factor-like N-terminal" evidence="3">
    <location>
        <begin position="61"/>
        <end position="102"/>
    </location>
</feature>
<feature type="compositionally biased region" description="Basic and acidic residues" evidence="2">
    <location>
        <begin position="7"/>
        <end position="26"/>
    </location>
</feature>
<dbReference type="InterPro" id="IPR007513">
    <property type="entry name" value="SERF-like_N"/>
</dbReference>
<accession>A0A1X7UV44</accession>
<feature type="compositionally biased region" description="Basic and acidic residues" evidence="2">
    <location>
        <begin position="65"/>
        <end position="120"/>
    </location>
</feature>
<sequence length="120" mass="13343">MGGKSLPGEEQREGNICHIRTQDESKNPPSPPILGVVSRLSVNKGEALLLFTSVTNNNTIMTRGNQRELARQKNAKKQSEMSKKKGSSEKGGNKGMSLEERRHRDAEIMREKQLKKEGGK</sequence>
<organism evidence="4">
    <name type="scientific">Amphimedon queenslandica</name>
    <name type="common">Sponge</name>
    <dbReference type="NCBI Taxonomy" id="400682"/>
    <lineage>
        <taxon>Eukaryota</taxon>
        <taxon>Metazoa</taxon>
        <taxon>Porifera</taxon>
        <taxon>Demospongiae</taxon>
        <taxon>Heteroscleromorpha</taxon>
        <taxon>Haplosclerida</taxon>
        <taxon>Niphatidae</taxon>
        <taxon>Amphimedon</taxon>
    </lineage>
</organism>
<proteinExistence type="inferred from homology"/>
<dbReference type="PANTHER" id="PTHR13596">
    <property type="entry name" value="SMALL EDRK-RICH FACTOR 1"/>
    <property type="match status" value="1"/>
</dbReference>
<protein>
    <recommendedName>
        <fullName evidence="3">Small EDRK-rich factor-like N-terminal domain-containing protein</fullName>
    </recommendedName>
</protein>
<evidence type="ECO:0000259" key="3">
    <source>
        <dbReference type="Pfam" id="PF04419"/>
    </source>
</evidence>
<dbReference type="PANTHER" id="PTHR13596:SF0">
    <property type="entry name" value="SI:CH211-39K3.2-RELATED"/>
    <property type="match status" value="1"/>
</dbReference>
<evidence type="ECO:0000313" key="4">
    <source>
        <dbReference type="EnsemblMetazoa" id="Aqu2.1.31394_001"/>
    </source>
</evidence>
<dbReference type="GO" id="GO:0005829">
    <property type="term" value="C:cytosol"/>
    <property type="evidence" value="ECO:0007669"/>
    <property type="project" value="TreeGrafter"/>
</dbReference>
<name>A0A1X7UV44_AMPQE</name>
<dbReference type="AlphaFoldDB" id="A0A1X7UV44"/>
<reference evidence="4" key="1">
    <citation type="submission" date="2017-05" db="UniProtKB">
        <authorList>
            <consortium name="EnsemblMetazoa"/>
        </authorList>
    </citation>
    <scope>IDENTIFICATION</scope>
</reference>
<dbReference type="InterPro" id="IPR040211">
    <property type="entry name" value="SERF1/2-like"/>
</dbReference>
<dbReference type="Pfam" id="PF04419">
    <property type="entry name" value="SERF-like_N"/>
    <property type="match status" value="1"/>
</dbReference>
<feature type="region of interest" description="Disordered" evidence="2">
    <location>
        <begin position="1"/>
        <end position="32"/>
    </location>
</feature>
<dbReference type="STRING" id="400682.A0A1X7UV44"/>
<dbReference type="InParanoid" id="A0A1X7UV44"/>
<dbReference type="FunCoup" id="A0A1X7UV44">
    <property type="interactions" value="108"/>
</dbReference>
<evidence type="ECO:0000256" key="1">
    <source>
        <dbReference type="ARBA" id="ARBA00007309"/>
    </source>
</evidence>